<evidence type="ECO:0000313" key="3">
    <source>
        <dbReference type="EMBL" id="VAW20829.1"/>
    </source>
</evidence>
<dbReference type="EMBL" id="UOEP01000130">
    <property type="protein sequence ID" value="VAW20829.1"/>
    <property type="molecule type" value="Genomic_DNA"/>
</dbReference>
<gene>
    <name evidence="3" type="ORF">MNBD_BACTEROID01-1542</name>
</gene>
<keyword evidence="1" id="KW-0812">Transmembrane</keyword>
<dbReference type="GO" id="GO:0002143">
    <property type="term" value="P:tRNA wobble position uridine thiolation"/>
    <property type="evidence" value="ECO:0007669"/>
    <property type="project" value="TreeGrafter"/>
</dbReference>
<dbReference type="EC" id="2.8.1.13" evidence="3"/>
<name>A0A3B0U8I2_9ZZZZ</name>
<evidence type="ECO:0000259" key="2">
    <source>
        <dbReference type="PROSITE" id="PS50206"/>
    </source>
</evidence>
<keyword evidence="1" id="KW-1133">Transmembrane helix</keyword>
<sequence length="100" mass="11335">MPIAGYEIITFTFFLSTFYFLLLLRNSINMERVVVGLSGGVDSSVAAYILKRQGYDLIALFMVNWHERVGAVTSRCTWEDDALIAEMVAKKLDIPFHIVD</sequence>
<dbReference type="GO" id="GO:0103016">
    <property type="term" value="F:tRNA-uridine 2-sulfurtransferase activity"/>
    <property type="evidence" value="ECO:0007669"/>
    <property type="project" value="UniProtKB-EC"/>
</dbReference>
<accession>A0A3B0U8I2</accession>
<dbReference type="SUPFAM" id="SSF52402">
    <property type="entry name" value="Adenine nucleotide alpha hydrolases-like"/>
    <property type="match status" value="1"/>
</dbReference>
<dbReference type="AlphaFoldDB" id="A0A3B0U8I2"/>
<evidence type="ECO:0000256" key="1">
    <source>
        <dbReference type="SAM" id="Phobius"/>
    </source>
</evidence>
<feature type="non-terminal residue" evidence="3">
    <location>
        <position position="100"/>
    </location>
</feature>
<dbReference type="PANTHER" id="PTHR11933:SF5">
    <property type="entry name" value="MITOCHONDRIAL TRNA-SPECIFIC 2-THIOURIDYLASE 1"/>
    <property type="match status" value="1"/>
</dbReference>
<proteinExistence type="predicted"/>
<feature type="domain" description="Rhodanese" evidence="2">
    <location>
        <begin position="33"/>
        <end position="74"/>
    </location>
</feature>
<feature type="transmembrane region" description="Helical" evidence="1">
    <location>
        <begin position="6"/>
        <end position="24"/>
    </location>
</feature>
<dbReference type="PANTHER" id="PTHR11933">
    <property type="entry name" value="TRNA 5-METHYLAMINOMETHYL-2-THIOURIDYLATE -METHYLTRANSFERASE"/>
    <property type="match status" value="1"/>
</dbReference>
<keyword evidence="3" id="KW-0808">Transferase</keyword>
<organism evidence="3">
    <name type="scientific">hydrothermal vent metagenome</name>
    <dbReference type="NCBI Taxonomy" id="652676"/>
    <lineage>
        <taxon>unclassified sequences</taxon>
        <taxon>metagenomes</taxon>
        <taxon>ecological metagenomes</taxon>
    </lineage>
</organism>
<protein>
    <submittedName>
        <fullName evidence="3">tRNA-specific 2-thiouridylase MnmA</fullName>
        <ecNumber evidence="3">2.8.1.13</ecNumber>
    </submittedName>
</protein>
<dbReference type="Gene3D" id="3.40.50.620">
    <property type="entry name" value="HUPs"/>
    <property type="match status" value="1"/>
</dbReference>
<dbReference type="InterPro" id="IPR014729">
    <property type="entry name" value="Rossmann-like_a/b/a_fold"/>
</dbReference>
<dbReference type="PROSITE" id="PS50206">
    <property type="entry name" value="RHODANESE_3"/>
    <property type="match status" value="1"/>
</dbReference>
<keyword evidence="1" id="KW-0472">Membrane</keyword>
<dbReference type="InterPro" id="IPR001763">
    <property type="entry name" value="Rhodanese-like_dom"/>
</dbReference>
<dbReference type="Pfam" id="PF03054">
    <property type="entry name" value="tRNA_Me_trans"/>
    <property type="match status" value="1"/>
</dbReference>
<reference evidence="3" key="1">
    <citation type="submission" date="2018-06" db="EMBL/GenBank/DDBJ databases">
        <authorList>
            <person name="Zhirakovskaya E."/>
        </authorList>
    </citation>
    <scope>NUCLEOTIDE SEQUENCE</scope>
</reference>